<accession>A0A1B9VV88</accession>
<dbReference type="InterPro" id="IPR021408">
    <property type="entry name" value="DUF3046"/>
</dbReference>
<evidence type="ECO:0000313" key="3">
    <source>
        <dbReference type="Proteomes" id="UP000259211"/>
    </source>
</evidence>
<reference evidence="2 3" key="1">
    <citation type="submission" date="2017-07" db="EMBL/GenBank/DDBJ databases">
        <authorList>
            <person name="Sun Z.S."/>
            <person name="Albrecht U."/>
            <person name="Echele G."/>
            <person name="Lee C.C."/>
        </authorList>
    </citation>
    <scope>NUCLEOTIDE SEQUENCE [LARGE SCALE GENOMIC DNA]</scope>
    <source>
        <strain evidence="2 3">P16-029</strain>
    </source>
</reference>
<dbReference type="EMBL" id="NOWI01000008">
    <property type="protein sequence ID" value="RFT43196.1"/>
    <property type="molecule type" value="Genomic_DNA"/>
</dbReference>
<evidence type="ECO:0000313" key="2">
    <source>
        <dbReference type="EMBL" id="RFT43196.1"/>
    </source>
</evidence>
<protein>
    <submittedName>
        <fullName evidence="2">DUF3046 domain-containing protein</fullName>
    </submittedName>
</protein>
<dbReference type="RefSeq" id="WP_016667497.1">
    <property type="nucleotide sequence ID" value="NZ_AP024308.1"/>
</dbReference>
<reference evidence="1" key="2">
    <citation type="submission" date="2024-02" db="EMBL/GenBank/DDBJ databases">
        <title>Bacterial skin colonization with Propionibacterium avidum as a risk factor for Periprosthetic Joint Infections - a single-center prospective study.</title>
        <authorList>
            <person name="Achermann Y."/>
        </authorList>
    </citation>
    <scope>NUCLEOTIDE SEQUENCE</scope>
    <source>
        <strain evidence="1">PAVI-2017310195</strain>
    </source>
</reference>
<dbReference type="AlphaFoldDB" id="A0A1B9VV88"/>
<dbReference type="STRING" id="33010.BFS79_01995"/>
<dbReference type="Proteomes" id="UP000259211">
    <property type="component" value="Unassembled WGS sequence"/>
</dbReference>
<dbReference type="Proteomes" id="UP001309299">
    <property type="component" value="Unassembled WGS sequence"/>
</dbReference>
<sequence>MTETQLWTRLAEALGDDYCRIWAAQQAVPGLDSRTVQEALADGVDAKTIWRACWKALELPDSLR</sequence>
<organism evidence="2 3">
    <name type="scientific">Cutibacterium avidum</name>
    <dbReference type="NCBI Taxonomy" id="33010"/>
    <lineage>
        <taxon>Bacteria</taxon>
        <taxon>Bacillati</taxon>
        <taxon>Actinomycetota</taxon>
        <taxon>Actinomycetes</taxon>
        <taxon>Propionibacteriales</taxon>
        <taxon>Propionibacteriaceae</taxon>
        <taxon>Cutibacterium</taxon>
    </lineage>
</organism>
<evidence type="ECO:0000313" key="1">
    <source>
        <dbReference type="EMBL" id="MEH1546159.1"/>
    </source>
</evidence>
<gene>
    <name evidence="2" type="ORF">CHT91_09700</name>
    <name evidence="1" type="ORF">V7F78_03835</name>
</gene>
<dbReference type="EMBL" id="JBAKUA010000004">
    <property type="protein sequence ID" value="MEH1546159.1"/>
    <property type="molecule type" value="Genomic_DNA"/>
</dbReference>
<dbReference type="OrthoDB" id="3215033at2"/>
<dbReference type="Pfam" id="PF11248">
    <property type="entry name" value="DUF3046"/>
    <property type="match status" value="1"/>
</dbReference>
<proteinExistence type="predicted"/>
<comment type="caution">
    <text evidence="2">The sequence shown here is derived from an EMBL/GenBank/DDBJ whole genome shotgun (WGS) entry which is preliminary data.</text>
</comment>
<name>A0A1B9VV88_9ACTN</name>